<sequence length="157" mass="17448">MAMKLDGPLANRADWQAGDRCSIDRALQVVGTRSAMLLLREAFFGTTRFDDFAQRVGITDTVASSRLKELVEAGLMVKEPYREPGRRTRYEYVLTEMGRDLLPVVLALMQWGDKYLQRGGAPLRVVEGSTGASVGVRVCGDDGRELGLDELRVKVNR</sequence>
<dbReference type="InterPro" id="IPR002577">
    <property type="entry name" value="HTH_HxlR"/>
</dbReference>
<dbReference type="PROSITE" id="PS51118">
    <property type="entry name" value="HTH_HXLR"/>
    <property type="match status" value="1"/>
</dbReference>
<name>A0A9X4LZX8_9ACTN</name>
<comment type="caution">
    <text evidence="5">The sequence shown here is derived from an EMBL/GenBank/DDBJ whole genome shotgun (WGS) entry which is preliminary data.</text>
</comment>
<evidence type="ECO:0000313" key="5">
    <source>
        <dbReference type="EMBL" id="MDG3014282.1"/>
    </source>
</evidence>
<evidence type="ECO:0000313" key="6">
    <source>
        <dbReference type="Proteomes" id="UP001152755"/>
    </source>
</evidence>
<keyword evidence="3" id="KW-0804">Transcription</keyword>
<reference evidence="5" key="1">
    <citation type="submission" date="2022-08" db="EMBL/GenBank/DDBJ databases">
        <title>Genome analysis of Corynebacteriales strain.</title>
        <authorList>
            <person name="Lee S.D."/>
        </authorList>
    </citation>
    <scope>NUCLEOTIDE SEQUENCE</scope>
    <source>
        <strain evidence="5">D3-21</strain>
    </source>
</reference>
<dbReference type="SUPFAM" id="SSF46785">
    <property type="entry name" value="Winged helix' DNA-binding domain"/>
    <property type="match status" value="1"/>
</dbReference>
<dbReference type="PANTHER" id="PTHR33204:SF18">
    <property type="entry name" value="TRANSCRIPTIONAL REGULATORY PROTEIN"/>
    <property type="match status" value="1"/>
</dbReference>
<evidence type="ECO:0000256" key="3">
    <source>
        <dbReference type="ARBA" id="ARBA00023163"/>
    </source>
</evidence>
<evidence type="ECO:0000259" key="4">
    <source>
        <dbReference type="PROSITE" id="PS51118"/>
    </source>
</evidence>
<evidence type="ECO:0000256" key="1">
    <source>
        <dbReference type="ARBA" id="ARBA00023015"/>
    </source>
</evidence>
<keyword evidence="1" id="KW-0805">Transcription regulation</keyword>
<dbReference type="AlphaFoldDB" id="A0A9X4LZX8"/>
<proteinExistence type="predicted"/>
<dbReference type="Proteomes" id="UP001152755">
    <property type="component" value="Unassembled WGS sequence"/>
</dbReference>
<dbReference type="Gene3D" id="1.10.10.10">
    <property type="entry name" value="Winged helix-like DNA-binding domain superfamily/Winged helix DNA-binding domain"/>
    <property type="match status" value="1"/>
</dbReference>
<keyword evidence="6" id="KW-1185">Reference proteome</keyword>
<dbReference type="InterPro" id="IPR036388">
    <property type="entry name" value="WH-like_DNA-bd_sf"/>
</dbReference>
<accession>A0A9X4LZX8</accession>
<dbReference type="GO" id="GO:0003677">
    <property type="term" value="F:DNA binding"/>
    <property type="evidence" value="ECO:0007669"/>
    <property type="project" value="UniProtKB-KW"/>
</dbReference>
<evidence type="ECO:0000256" key="2">
    <source>
        <dbReference type="ARBA" id="ARBA00023125"/>
    </source>
</evidence>
<keyword evidence="2" id="KW-0238">DNA-binding</keyword>
<gene>
    <name evidence="5" type="ORF">NVS88_06895</name>
</gene>
<dbReference type="Pfam" id="PF01638">
    <property type="entry name" value="HxlR"/>
    <property type="match status" value="1"/>
</dbReference>
<feature type="domain" description="HTH hxlR-type" evidence="4">
    <location>
        <begin position="21"/>
        <end position="120"/>
    </location>
</feature>
<dbReference type="InterPro" id="IPR036390">
    <property type="entry name" value="WH_DNA-bd_sf"/>
</dbReference>
<protein>
    <submittedName>
        <fullName evidence="5">Helix-turn-helix transcriptional regulator</fullName>
    </submittedName>
</protein>
<dbReference type="RefSeq" id="WP_277832215.1">
    <property type="nucleotide sequence ID" value="NZ_JAAIVF010000002.1"/>
</dbReference>
<dbReference type="EMBL" id="JANRHA010000003">
    <property type="protein sequence ID" value="MDG3014282.1"/>
    <property type="molecule type" value="Genomic_DNA"/>
</dbReference>
<dbReference type="PANTHER" id="PTHR33204">
    <property type="entry name" value="TRANSCRIPTIONAL REGULATOR, MARR FAMILY"/>
    <property type="match status" value="1"/>
</dbReference>
<organism evidence="5 6">
    <name type="scientific">Speluncibacter jeojiensis</name>
    <dbReference type="NCBI Taxonomy" id="2710754"/>
    <lineage>
        <taxon>Bacteria</taxon>
        <taxon>Bacillati</taxon>
        <taxon>Actinomycetota</taxon>
        <taxon>Actinomycetes</taxon>
        <taxon>Mycobacteriales</taxon>
        <taxon>Speluncibacteraceae</taxon>
        <taxon>Speluncibacter</taxon>
    </lineage>
</organism>